<keyword evidence="3" id="KW-1185">Reference proteome</keyword>
<reference evidence="2" key="2">
    <citation type="submission" date="2023-04" db="EMBL/GenBank/DDBJ databases">
        <authorList>
            <person name="Bruccoleri R.E."/>
            <person name="Oakeley E.J."/>
            <person name="Faust A.-M."/>
            <person name="Dessus-Babus S."/>
            <person name="Altorfer M."/>
            <person name="Burckhardt D."/>
            <person name="Oertli M."/>
            <person name="Naumann U."/>
            <person name="Petersen F."/>
            <person name="Wong J."/>
        </authorList>
    </citation>
    <scope>NUCLEOTIDE SEQUENCE</scope>
    <source>
        <strain evidence="2">GSM-AAB239-AS_SAM_17_03QT</strain>
        <tissue evidence="2">Leaf</tissue>
    </source>
</reference>
<gene>
    <name evidence="2" type="ORF">M6B38_303000</name>
</gene>
<accession>A0AAX6HMT7</accession>
<comment type="caution">
    <text evidence="2">The sequence shown here is derived from an EMBL/GenBank/DDBJ whole genome shotgun (WGS) entry which is preliminary data.</text>
</comment>
<dbReference type="AlphaFoldDB" id="A0AAX6HMT7"/>
<reference evidence="2" key="1">
    <citation type="journal article" date="2023" name="GigaByte">
        <title>Genome assembly of the bearded iris, Iris pallida Lam.</title>
        <authorList>
            <person name="Bruccoleri R.E."/>
            <person name="Oakeley E.J."/>
            <person name="Faust A.M.E."/>
            <person name="Altorfer M."/>
            <person name="Dessus-Babus S."/>
            <person name="Burckhardt D."/>
            <person name="Oertli M."/>
            <person name="Naumann U."/>
            <person name="Petersen F."/>
            <person name="Wong J."/>
        </authorList>
    </citation>
    <scope>NUCLEOTIDE SEQUENCE</scope>
    <source>
        <strain evidence="2">GSM-AAB239-AS_SAM_17_03QT</strain>
    </source>
</reference>
<dbReference type="GO" id="GO:0016301">
    <property type="term" value="F:kinase activity"/>
    <property type="evidence" value="ECO:0007669"/>
    <property type="project" value="UniProtKB-KW"/>
</dbReference>
<feature type="region of interest" description="Disordered" evidence="1">
    <location>
        <begin position="1"/>
        <end position="25"/>
    </location>
</feature>
<keyword evidence="2" id="KW-0808">Transferase</keyword>
<sequence>MATDRPRHGAQGAGWSPPAEGGDPAMSSRLWRFRWWVWWRHEFGDLSATMALTAARRCRRLESAGNERKRRPRRRGAEEHARRSALAMGGAP</sequence>
<protein>
    <submittedName>
        <fullName evidence="2">Proline-rich receptor-like protein kinase PERK9</fullName>
    </submittedName>
</protein>
<organism evidence="2 3">
    <name type="scientific">Iris pallida</name>
    <name type="common">Sweet iris</name>
    <dbReference type="NCBI Taxonomy" id="29817"/>
    <lineage>
        <taxon>Eukaryota</taxon>
        <taxon>Viridiplantae</taxon>
        <taxon>Streptophyta</taxon>
        <taxon>Embryophyta</taxon>
        <taxon>Tracheophyta</taxon>
        <taxon>Spermatophyta</taxon>
        <taxon>Magnoliopsida</taxon>
        <taxon>Liliopsida</taxon>
        <taxon>Asparagales</taxon>
        <taxon>Iridaceae</taxon>
        <taxon>Iridoideae</taxon>
        <taxon>Irideae</taxon>
        <taxon>Iris</taxon>
    </lineage>
</organism>
<feature type="region of interest" description="Disordered" evidence="1">
    <location>
        <begin position="62"/>
        <end position="92"/>
    </location>
</feature>
<proteinExistence type="predicted"/>
<name>A0AAX6HMT7_IRIPA</name>
<evidence type="ECO:0000256" key="1">
    <source>
        <dbReference type="SAM" id="MobiDB-lite"/>
    </source>
</evidence>
<dbReference type="Proteomes" id="UP001140949">
    <property type="component" value="Unassembled WGS sequence"/>
</dbReference>
<keyword evidence="2" id="KW-0418">Kinase</keyword>
<evidence type="ECO:0000313" key="2">
    <source>
        <dbReference type="EMBL" id="KAJ6842320.1"/>
    </source>
</evidence>
<keyword evidence="2" id="KW-0675">Receptor</keyword>
<dbReference type="EMBL" id="JANAVB010007798">
    <property type="protein sequence ID" value="KAJ6842320.1"/>
    <property type="molecule type" value="Genomic_DNA"/>
</dbReference>
<evidence type="ECO:0000313" key="3">
    <source>
        <dbReference type="Proteomes" id="UP001140949"/>
    </source>
</evidence>